<dbReference type="EMBL" id="SLWN01000015">
    <property type="protein sequence ID" value="TCO18459.1"/>
    <property type="molecule type" value="Genomic_DNA"/>
</dbReference>
<dbReference type="Proteomes" id="UP000294508">
    <property type="component" value="Unassembled WGS sequence"/>
</dbReference>
<evidence type="ECO:0000313" key="2">
    <source>
        <dbReference type="Proteomes" id="UP000294508"/>
    </source>
</evidence>
<evidence type="ECO:0000313" key="1">
    <source>
        <dbReference type="EMBL" id="TCO18459.1"/>
    </source>
</evidence>
<name>A0A4R2H1A7_9ACTN</name>
<gene>
    <name evidence="1" type="ORF">EV652_1153</name>
</gene>
<proteinExistence type="predicted"/>
<reference evidence="1 2" key="1">
    <citation type="journal article" date="2015" name="Stand. Genomic Sci.">
        <title>Genomic Encyclopedia of Bacterial and Archaeal Type Strains, Phase III: the genomes of soil and plant-associated and newly described type strains.</title>
        <authorList>
            <person name="Whitman W.B."/>
            <person name="Woyke T."/>
            <person name="Klenk H.P."/>
            <person name="Zhou Y."/>
            <person name="Lilburn T.G."/>
            <person name="Beck B.J."/>
            <person name="De Vos P."/>
            <person name="Vandamme P."/>
            <person name="Eisen J.A."/>
            <person name="Garrity G."/>
            <person name="Hugenholtz P."/>
            <person name="Kyrpides N.C."/>
        </authorList>
    </citation>
    <scope>NUCLEOTIDE SEQUENCE [LARGE SCALE GENOMIC DNA]</scope>
    <source>
        <strain evidence="1 2">VKM Ac-2572</strain>
    </source>
</reference>
<organism evidence="1 2">
    <name type="scientific">Kribbella steppae</name>
    <dbReference type="NCBI Taxonomy" id="2512223"/>
    <lineage>
        <taxon>Bacteria</taxon>
        <taxon>Bacillati</taxon>
        <taxon>Actinomycetota</taxon>
        <taxon>Actinomycetes</taxon>
        <taxon>Propionibacteriales</taxon>
        <taxon>Kribbellaceae</taxon>
        <taxon>Kribbella</taxon>
    </lineage>
</organism>
<comment type="caution">
    <text evidence="1">The sequence shown here is derived from an EMBL/GenBank/DDBJ whole genome shotgun (WGS) entry which is preliminary data.</text>
</comment>
<protein>
    <submittedName>
        <fullName evidence="1">Uncharacterized protein</fullName>
    </submittedName>
</protein>
<sequence>MLAEGRLRAVIVLDEAPADLVDLVGYLQDVTSDRLALDLVVVTAYEVAGHRILVPQLIEPDRSQLTAELAGTSKPTTASEIVRGSDAFAATIEPVPTDQQATLRRLLEWARELERDGLASLYTSIGKGRWVLNPRLPGQSRGMVSIWNDKGPYLSPYRSVFDQEAPTTLAKLDAAAPNEIGRGNYIKAEYDESLLTLLRDAYLEAKDRRA</sequence>
<dbReference type="AlphaFoldDB" id="A0A4R2H1A7"/>
<keyword evidence="2" id="KW-1185">Reference proteome</keyword>
<accession>A0A4R2H1A7</accession>